<comment type="caution">
    <text evidence="2">The sequence shown here is derived from an EMBL/GenBank/DDBJ whole genome shotgun (WGS) entry which is preliminary data.</text>
</comment>
<keyword evidence="3" id="KW-1185">Reference proteome</keyword>
<organism evidence="2 3">
    <name type="scientific">Texcoconibacillus texcoconensis</name>
    <dbReference type="NCBI Taxonomy" id="1095777"/>
    <lineage>
        <taxon>Bacteria</taxon>
        <taxon>Bacillati</taxon>
        <taxon>Bacillota</taxon>
        <taxon>Bacilli</taxon>
        <taxon>Bacillales</taxon>
        <taxon>Bacillaceae</taxon>
        <taxon>Texcoconibacillus</taxon>
    </lineage>
</organism>
<gene>
    <name evidence="2" type="ORF">HNQ41_002250</name>
</gene>
<keyword evidence="1" id="KW-1133">Transmembrane helix</keyword>
<evidence type="ECO:0000313" key="2">
    <source>
        <dbReference type="EMBL" id="MBB5174056.1"/>
    </source>
</evidence>
<dbReference type="RefSeq" id="WP_184664493.1">
    <property type="nucleotide sequence ID" value="NZ_JACHHB010000010.1"/>
</dbReference>
<dbReference type="EMBL" id="JACHHB010000010">
    <property type="protein sequence ID" value="MBB5174056.1"/>
    <property type="molecule type" value="Genomic_DNA"/>
</dbReference>
<dbReference type="InterPro" id="IPR009526">
    <property type="entry name" value="DUF1146"/>
</dbReference>
<keyword evidence="1" id="KW-0472">Membrane</keyword>
<dbReference type="AlphaFoldDB" id="A0A840QRF9"/>
<evidence type="ECO:0000313" key="3">
    <source>
        <dbReference type="Proteomes" id="UP000551878"/>
    </source>
</evidence>
<sequence length="77" mass="8903">MLQDLGQDAIFNISVTLAVLILVWWAIQSFKFDLFVKDPEGPKAKLLMILVTLALTHLVSQFVLNYFNWSLMLRHLL</sequence>
<evidence type="ECO:0000256" key="1">
    <source>
        <dbReference type="SAM" id="Phobius"/>
    </source>
</evidence>
<dbReference type="Pfam" id="PF06612">
    <property type="entry name" value="DUF1146"/>
    <property type="match status" value="1"/>
</dbReference>
<feature type="transmembrane region" description="Helical" evidence="1">
    <location>
        <begin position="9"/>
        <end position="27"/>
    </location>
</feature>
<protein>
    <submittedName>
        <fullName evidence="2">Putative integral membrane protein (TIGR02327 family)</fullName>
    </submittedName>
</protein>
<reference evidence="2 3" key="1">
    <citation type="submission" date="2020-08" db="EMBL/GenBank/DDBJ databases">
        <title>Genomic Encyclopedia of Type Strains, Phase IV (KMG-IV): sequencing the most valuable type-strain genomes for metagenomic binning, comparative biology and taxonomic classification.</title>
        <authorList>
            <person name="Goeker M."/>
        </authorList>
    </citation>
    <scope>NUCLEOTIDE SEQUENCE [LARGE SCALE GENOMIC DNA]</scope>
    <source>
        <strain evidence="2 3">DSM 24696</strain>
    </source>
</reference>
<feature type="transmembrane region" description="Helical" evidence="1">
    <location>
        <begin position="47"/>
        <end position="67"/>
    </location>
</feature>
<accession>A0A840QRF9</accession>
<dbReference type="Proteomes" id="UP000551878">
    <property type="component" value="Unassembled WGS sequence"/>
</dbReference>
<proteinExistence type="predicted"/>
<name>A0A840QRF9_9BACI</name>
<keyword evidence="1" id="KW-0812">Transmembrane</keyword>